<keyword evidence="2" id="KW-1185">Reference proteome</keyword>
<evidence type="ECO:0000313" key="1">
    <source>
        <dbReference type="EMBL" id="KAK8787768.1"/>
    </source>
</evidence>
<evidence type="ECO:0000313" key="2">
    <source>
        <dbReference type="Proteomes" id="UP001321473"/>
    </source>
</evidence>
<dbReference type="Proteomes" id="UP001321473">
    <property type="component" value="Unassembled WGS sequence"/>
</dbReference>
<reference evidence="1 2" key="1">
    <citation type="journal article" date="2023" name="Arcadia Sci">
        <title>De novo assembly of a long-read Amblyomma americanum tick genome.</title>
        <authorList>
            <person name="Chou S."/>
            <person name="Poskanzer K.E."/>
            <person name="Rollins M."/>
            <person name="Thuy-Boun P.S."/>
        </authorList>
    </citation>
    <scope>NUCLEOTIDE SEQUENCE [LARGE SCALE GENOMIC DNA]</scope>
    <source>
        <strain evidence="1">F_SG_1</strain>
        <tissue evidence="1">Salivary glands</tissue>
    </source>
</reference>
<gene>
    <name evidence="1" type="ORF">V5799_022456</name>
</gene>
<accession>A0AAQ4FMH2</accession>
<comment type="caution">
    <text evidence="1">The sequence shown here is derived from an EMBL/GenBank/DDBJ whole genome shotgun (WGS) entry which is preliminary data.</text>
</comment>
<name>A0AAQ4FMH2_AMBAM</name>
<dbReference type="EMBL" id="JARKHS020001467">
    <property type="protein sequence ID" value="KAK8787768.1"/>
    <property type="molecule type" value="Genomic_DNA"/>
</dbReference>
<proteinExistence type="predicted"/>
<protein>
    <submittedName>
        <fullName evidence="1">Uncharacterized protein</fullName>
    </submittedName>
</protein>
<dbReference type="AlphaFoldDB" id="A0AAQ4FMH2"/>
<sequence>ELIADVSATSDADTEGNSLFDYHRRPLTLSGLIRPKTAHFVLGLSISWTDGEVMFYSQRARRFVRRRKSDSRKEIKKKG</sequence>
<feature type="non-terminal residue" evidence="1">
    <location>
        <position position="1"/>
    </location>
</feature>
<organism evidence="1 2">
    <name type="scientific">Amblyomma americanum</name>
    <name type="common">Lone star tick</name>
    <dbReference type="NCBI Taxonomy" id="6943"/>
    <lineage>
        <taxon>Eukaryota</taxon>
        <taxon>Metazoa</taxon>
        <taxon>Ecdysozoa</taxon>
        <taxon>Arthropoda</taxon>
        <taxon>Chelicerata</taxon>
        <taxon>Arachnida</taxon>
        <taxon>Acari</taxon>
        <taxon>Parasitiformes</taxon>
        <taxon>Ixodida</taxon>
        <taxon>Ixodoidea</taxon>
        <taxon>Ixodidae</taxon>
        <taxon>Amblyomminae</taxon>
        <taxon>Amblyomma</taxon>
    </lineage>
</organism>